<feature type="binding site" evidence="5">
    <location>
        <position position="2596"/>
    </location>
    <ligand>
        <name>Zn(2+)</name>
        <dbReference type="ChEBI" id="CHEBI:29105"/>
        <note>catalytic</note>
    </ligand>
</feature>
<feature type="active site" evidence="5">
    <location>
        <position position="1753"/>
    </location>
</feature>
<comment type="cofactor">
    <cofactor evidence="5 6">
        <name>Zn(2+)</name>
        <dbReference type="ChEBI" id="CHEBI:29105"/>
    </cofactor>
    <text evidence="5 6">Binds 1 zinc ion per subunit.</text>
</comment>
<feature type="binding site" evidence="5">
    <location>
        <position position="958"/>
    </location>
    <ligand>
        <name>Zn(2+)</name>
        <dbReference type="ChEBI" id="CHEBI:29105"/>
        <note>catalytic</note>
    </ligand>
</feature>
<evidence type="ECO:0000256" key="4">
    <source>
        <dbReference type="ARBA" id="ARBA00023157"/>
    </source>
</evidence>
<comment type="caution">
    <text evidence="5">Lacks conserved residue(s) required for the propagation of feature annotation.</text>
</comment>
<dbReference type="SUPFAM" id="SSF55486">
    <property type="entry name" value="Metalloproteases ('zincins'), catalytic domain"/>
    <property type="match status" value="8"/>
</dbReference>
<keyword evidence="4" id="KW-1015">Disulfide bond</keyword>
<feature type="domain" description="Peptidase M12A" evidence="8">
    <location>
        <begin position="493"/>
        <end position="699"/>
    </location>
</feature>
<dbReference type="PANTHER" id="PTHR10127">
    <property type="entry name" value="DISCOIDIN, CUB, EGF, LAMININ , AND ZINC METALLOPROTEASE DOMAIN CONTAINING"/>
    <property type="match status" value="1"/>
</dbReference>
<reference evidence="10" key="1">
    <citation type="submission" date="2024-02" db="UniProtKB">
        <authorList>
            <consortium name="WormBaseParasite"/>
        </authorList>
    </citation>
    <scope>IDENTIFICATION</scope>
</reference>
<dbReference type="InterPro" id="IPR024079">
    <property type="entry name" value="MetalloPept_cat_dom_sf"/>
</dbReference>
<keyword evidence="7" id="KW-0472">Membrane</keyword>
<keyword evidence="5 6" id="KW-0645">Protease</keyword>
<feature type="binding site" evidence="5">
    <location>
        <position position="2972"/>
    </location>
    <ligand>
        <name>Zn(2+)</name>
        <dbReference type="ChEBI" id="CHEBI:29105"/>
        <note>catalytic</note>
    </ligand>
</feature>
<feature type="binding site" evidence="5">
    <location>
        <position position="1756"/>
    </location>
    <ligand>
        <name>Zn(2+)</name>
        <dbReference type="ChEBI" id="CHEBI:29105"/>
        <note>catalytic</note>
    </ligand>
</feature>
<feature type="active site" evidence="5">
    <location>
        <position position="2172"/>
    </location>
</feature>
<dbReference type="PROSITE" id="PS01186">
    <property type="entry name" value="EGF_2"/>
    <property type="match status" value="2"/>
</dbReference>
<evidence type="ECO:0000259" key="8">
    <source>
        <dbReference type="PROSITE" id="PS51864"/>
    </source>
</evidence>
<feature type="active site" evidence="5">
    <location>
        <position position="2587"/>
    </location>
</feature>
<dbReference type="EC" id="3.4.24.-" evidence="6"/>
<dbReference type="GO" id="GO:0006508">
    <property type="term" value="P:proteolysis"/>
    <property type="evidence" value="ECO:0007669"/>
    <property type="project" value="UniProtKB-KW"/>
</dbReference>
<keyword evidence="2 5" id="KW-0862">Zinc</keyword>
<keyword evidence="7" id="KW-1133">Transmembrane helix</keyword>
<keyword evidence="7" id="KW-0812">Transmembrane</keyword>
<keyword evidence="5 6" id="KW-0378">Hydrolase</keyword>
<dbReference type="InterPro" id="IPR006026">
    <property type="entry name" value="Peptidase_Metallo"/>
</dbReference>
<feature type="binding site" evidence="5">
    <location>
        <position position="968"/>
    </location>
    <ligand>
        <name>Zn(2+)</name>
        <dbReference type="ChEBI" id="CHEBI:29105"/>
        <note>catalytic</note>
    </ligand>
</feature>
<dbReference type="Proteomes" id="UP000035681">
    <property type="component" value="Unplaced"/>
</dbReference>
<feature type="transmembrane region" description="Helical" evidence="7">
    <location>
        <begin position="1612"/>
        <end position="1632"/>
    </location>
</feature>
<dbReference type="PROSITE" id="PS00022">
    <property type="entry name" value="EGF_1"/>
    <property type="match status" value="1"/>
</dbReference>
<feature type="transmembrane region" description="Helical" evidence="7">
    <location>
        <begin position="2446"/>
        <end position="2466"/>
    </location>
</feature>
<dbReference type="GO" id="GO:0008270">
    <property type="term" value="F:zinc ion binding"/>
    <property type="evidence" value="ECO:0007669"/>
    <property type="project" value="UniProtKB-UniRule"/>
</dbReference>
<feature type="binding site" evidence="5">
    <location>
        <position position="1346"/>
    </location>
    <ligand>
        <name>Zn(2+)</name>
        <dbReference type="ChEBI" id="CHEBI:29105"/>
        <note>catalytic</note>
    </ligand>
</feature>
<sequence length="3241" mass="379917">NKKLSNLECVFKDVIKVLLFAKAPCKINDPNGSMENYWNAKKNVSHDYISVNNDVYFVDSHIDFKRDIKKSYKDPWISPIKYCVKPRVNEENVKKAISDIEENTCIMFKKQEHCKNDTQEIVFKEGEACVSFIGHVSKNHSQIITLSSGCYINPYIILHEIGHALGLVHEHSRKDRDEYVKINLNSLISNEEGNYQIIEHPKYFNYSTAYDYSALMHYAPYDFATFWKWAFGYPVISPRLSWQYSRMMGQRKKMTFNEYKRINLCYCNWCNWADNITGKVIKNYKNNKDNKKTKNNIADCRNGGYPDFRNCSKCLCPTGYTGNLCDKIMPSDEKCGKDTKFQVNNTGASLILQGKMNCNIFLQAENKKTIELNIMYVNAPYKNKICTEDVGYQFKYRKDKGATGLLLCGTYIQNTIVTSESDSILVMYKGDSDHIIYFKSLLEIINMKSIKYVFISILIFFLLIMKYWTINRNLPRAYILVNSDKDFTDYHINFKREIRKDWDDPWISPIKYYINPSVLKDKVKLAIEILQNNTCVTFSEQNETFDNTRGLIFQKAHSGCESFVGHVHGIRPQTINLSLHCQKNEYLILHELGHALGLVHEHSRIGRDKFIDIDYSQLGEEGKINFRIRNGPNYLNYSVDYDYASVMHYGPYDFSSFWMKLFGFPVIKSKLYWQYTYMMGQEEKVTFNDYKRINLCYCNWCNWVNNRTGERIDKNSTKCRNSGYPDFRNCSKCICPTGYTGHNCGQIIESDDGCGNTTYNANKTNIPIILVGKINCYILVRASEKKKKVSLIVSYLNAPSYTNNFCTERNAFQIKYRRDKGATGLLLCGHQSIPITIKSESRSILIMYKGIDGHTTLIFLKIKKNLSNYQISVNSDIAFIDIHFNVKRDILKDTTDPWNIPIKYCVESPVNETNVIKAIKEIENNTCVKFQKINRCTNKTQELLFQKECYRNPYIILHEIGHALSLVHEHSRIDRDKHVTIDYNSMNEYGKYDFVIRNEAYYLNYPTYYDYSTLMHYEPYSFSTFWSRLFGYPVIKSTLNRQYSRIMGQRRKMTFNEYKRINLCYCNKCYWVDNRTDNGYPDYQNCSNCICPTEYTGKVCDKIMPSDKQCGNITTFNATNYVSSLVFTNKMKCYILLKAKNKSKKIYLSIMYANTSYKDTKCTEDMKDKETTGLLLCETHIKNMKLKSEARSILSVIYIQISIITFFIFIVIFWTINTSLIFNKILGLNYDGIFTYNHKKFKREILKDPSYPWDFPIKYYIKDKVMETNVKHAISEIQNNTCITFLEKNTFFNDSQGLIFKEGPSCFSYYGAQSREHSQEIQLSSKCYINPYVILHEIGHALGLMHEHARMARNKYITVDESQLDNYGKENFRIRDNITYYKNYSTAYDYASVMHYGPYDFGSFWKWLFGYPVMESKLHWQYTYMMGQHEKATFNDYKRINLAHCNSCNFVNNDTGEIIEKESNKCKNSGYPDFRDCNKCICPTGYTGDNCGQIIESNDNCGNTTFIANETRIPLIIAYKRKCYIQFKTTKNNTRVQLRISYINAPPYKKGICVESSAFQIKYRRDRGATGLLLCGHQSKALTITSESKTILLLYEGIDNHSSIIFNYHESIIYIHISIIISSILIVIFWTINTSLIFNQILGVNYDGIFTYYHRNFKRDIFYDKGYLWERPIKYYVDKSYMKNNIKKAILDIQNNTCITFEERHATFNGTQGLIFVEGQSCLSFYGLQNPNYSQYIWLSSKCYISPFIILHEIGHALGLMHEHARMDRDKFISIDFSQLDNHGKENFKIRNDTTYYRNYSVFYDYASLMHYGRYDFGSFWKWLFGYPVMESKLYQQYTYMMGQHEKVTFNDYKQINLVHCNWCSWVKNDTGERIDKSSNKCRNNGYPDFRNCSKCICPTGYTGDNCGKIIDSSSDCGDTSFTANETTRTILLGRKMNCYIEIKPEDRFTNVNFSVLYVNAPPYKGDICVESSAFQIKYRRDRGATGLLLCGHDPRTLTVTSESKTILFFYEGIDNHSFCFLAIINMKSIIYIHISIITFSILIVIFWTINKNSIFNQILEVNYDGIFTYYHKNFKRDIFYYHETYLWEKPIKYYVEKDYMKDNVKKAISEIENNTCITFKEQNLKFNDTQGLIFVEASSCFSYYGIRDPKYSQKIWLTSGCSKDVYVILHEIGHALGLMHEHARIDRDKFIDIDFSQLDEHGRDNFKIYDTVFYINYLTGYDYASLMHYGPYDFGSYWKWLFGYPVMKSKLYEQYTWMMGQREKATFNDYKQINLLHCNWCGYADNRTGKIINKDSFKCKNSGYPDFRNCSRCICPTGYTGENCTEIIKSDDGCGNTTFTANETMRTIILGRKMNCYIKIKPIENFTNVEFSVLYVNAPPYKGDICVESSAFQIKYRRDRGATGLLLCGHDSRTLTVTSESKTILFFYTGIDDHSFIQFAFRASIIYVHISTISFSALIVIFWTINKKIILNQISGINYDGIFIYYHKNFKRDIFYYKDYLWKRPIEYFVEKDYMKNNVKKAILDIQNNTCITFKERDKTFNDTQGLIFVEGQSCLSFYGLQNPNYSQYIWLSSKCYINAYIILHEIGHALGLMHEHARIGRDKFIDIDFSQLDKHGRDNFIIRNDTRYYRNYSTAYDYASIMHYDRYEFGSFWKWLFGIPVMKSRLYEQYTWMMGQHEKATFNDYKQINLVHCNWCGYADNKTGHINNESAKCKNSGYPDFRNCSRCICPTGYTGDSCEKVIDSDSKCNETIFYANETRVPLLFAYKMDCYIQIKPKNETFTNVQISISYFNAPYYKGDICVESNAFQIKYRRDRGATGLLLCGHDQRNLTITSESKNILIIYKGIDNHRVNYDGIFTYYHKNFKRDIYFYYETHLWKRPIEYYVEKDYMKDNVKKAISEIENNTCITFSERNATFNGTQGLIFVEKSSCLSFYGLRDPKYSQEIWLSSGCYINPFIILHEIGHALGLMHEHARIGRDKFIDIDFSQLDDHGKYNFKIYNSTVFYRNYLTAYDYASLMHYDRYDFGSFWKRLFGIPVMKSKLYDQYTWMMGQHEKATFNDYKQINLLHCNWCGYANNKTGRINKESAKCKNSGYPDFRNCSRCICPTGYTGDNCTEIVKSDAGCGNTTFTANETMRTILLGKKMNCYIQIKPKKPFKNVEFKVLYVNAPPYKNDICVESSAFQIKYRRDRGATGLLLCGHDPRTLTITSESKTILFFYEGIDNHSFVQFSFRAVNKTKN</sequence>
<protein>
    <recommendedName>
        <fullName evidence="6">Metalloendopeptidase</fullName>
        <ecNumber evidence="6">3.4.24.-</ecNumber>
    </recommendedName>
</protein>
<feature type="domain" description="Peptidase M12A" evidence="8">
    <location>
        <begin position="2490"/>
        <end position="2696"/>
    </location>
</feature>
<feature type="transmembrane region" description="Helical" evidence="7">
    <location>
        <begin position="1192"/>
        <end position="1216"/>
    </location>
</feature>
<keyword evidence="9" id="KW-1185">Reference proteome</keyword>
<evidence type="ECO:0000256" key="1">
    <source>
        <dbReference type="ARBA" id="ARBA00022723"/>
    </source>
</evidence>
<evidence type="ECO:0000256" key="3">
    <source>
        <dbReference type="ARBA" id="ARBA00023049"/>
    </source>
</evidence>
<feature type="binding site" evidence="5">
    <location>
        <position position="169"/>
    </location>
    <ligand>
        <name>Zn(2+)</name>
        <dbReference type="ChEBI" id="CHEBI:29105"/>
        <note>catalytic</note>
    </ligand>
</feature>
<keyword evidence="1 5" id="KW-0479">Metal-binding</keyword>
<evidence type="ECO:0000256" key="5">
    <source>
        <dbReference type="PROSITE-ProRule" id="PRU01211"/>
    </source>
</evidence>
<dbReference type="PROSITE" id="PS51864">
    <property type="entry name" value="ASTACIN"/>
    <property type="match status" value="8"/>
</dbReference>
<feature type="binding site" evidence="5">
    <location>
        <position position="2966"/>
    </location>
    <ligand>
        <name>Zn(2+)</name>
        <dbReference type="ChEBI" id="CHEBI:29105"/>
        <note>catalytic</note>
    </ligand>
</feature>
<name>A0AAF5D0I1_STRER</name>
<evidence type="ECO:0000256" key="6">
    <source>
        <dbReference type="RuleBase" id="RU361183"/>
    </source>
</evidence>
<dbReference type="GO" id="GO:0004222">
    <property type="term" value="F:metalloendopeptidase activity"/>
    <property type="evidence" value="ECO:0007669"/>
    <property type="project" value="UniProtKB-UniRule"/>
</dbReference>
<feature type="binding site" evidence="5">
    <location>
        <position position="163"/>
    </location>
    <ligand>
        <name>Zn(2+)</name>
        <dbReference type="ChEBI" id="CHEBI:29105"/>
        <note>catalytic</note>
    </ligand>
</feature>
<feature type="binding site" evidence="5">
    <location>
        <position position="594"/>
    </location>
    <ligand>
        <name>Zn(2+)</name>
        <dbReference type="ChEBI" id="CHEBI:29105"/>
        <note>catalytic</note>
    </ligand>
</feature>
<feature type="binding site" evidence="5">
    <location>
        <position position="2175"/>
    </location>
    <ligand>
        <name>Zn(2+)</name>
        <dbReference type="ChEBI" id="CHEBI:29105"/>
        <note>catalytic</note>
    </ligand>
</feature>
<feature type="active site" evidence="5">
    <location>
        <position position="1337"/>
    </location>
</feature>
<organism evidence="9 10">
    <name type="scientific">Strongyloides stercoralis</name>
    <name type="common">Threadworm</name>
    <dbReference type="NCBI Taxonomy" id="6248"/>
    <lineage>
        <taxon>Eukaryota</taxon>
        <taxon>Metazoa</taxon>
        <taxon>Ecdysozoa</taxon>
        <taxon>Nematoda</taxon>
        <taxon>Chromadorea</taxon>
        <taxon>Rhabditida</taxon>
        <taxon>Tylenchina</taxon>
        <taxon>Panagrolaimomorpha</taxon>
        <taxon>Strongyloidoidea</taxon>
        <taxon>Strongyloididae</taxon>
        <taxon>Strongyloides</taxon>
    </lineage>
</organism>
<feature type="active site" evidence="5">
    <location>
        <position position="591"/>
    </location>
</feature>
<evidence type="ECO:0000313" key="10">
    <source>
        <dbReference type="WBParaSite" id="TCONS_00004977.p1"/>
    </source>
</evidence>
<feature type="binding site" evidence="5">
    <location>
        <position position="2590"/>
    </location>
    <ligand>
        <name>Zn(2+)</name>
        <dbReference type="ChEBI" id="CHEBI:29105"/>
        <note>catalytic</note>
    </ligand>
</feature>
<feature type="domain" description="Peptidase M12A" evidence="8">
    <location>
        <begin position="1656"/>
        <end position="1865"/>
    </location>
</feature>
<feature type="binding site" evidence="5">
    <location>
        <position position="1762"/>
    </location>
    <ligand>
        <name>Zn(2+)</name>
        <dbReference type="ChEBI" id="CHEBI:29105"/>
        <note>catalytic</note>
    </ligand>
</feature>
<feature type="binding site" evidence="5">
    <location>
        <position position="2181"/>
    </location>
    <ligand>
        <name>Zn(2+)</name>
        <dbReference type="ChEBI" id="CHEBI:29105"/>
        <note>catalytic</note>
    </ligand>
</feature>
<feature type="binding site" evidence="5">
    <location>
        <position position="159"/>
    </location>
    <ligand>
        <name>Zn(2+)</name>
        <dbReference type="ChEBI" id="CHEBI:29105"/>
        <note>catalytic</note>
    </ligand>
</feature>
<keyword evidence="3 5" id="KW-0482">Metalloprotease</keyword>
<feature type="binding site" evidence="5">
    <location>
        <position position="590"/>
    </location>
    <ligand>
        <name>Zn(2+)</name>
        <dbReference type="ChEBI" id="CHEBI:29105"/>
        <note>catalytic</note>
    </ligand>
</feature>
<feature type="binding site" evidence="5">
    <location>
        <position position="2171"/>
    </location>
    <ligand>
        <name>Zn(2+)</name>
        <dbReference type="ChEBI" id="CHEBI:29105"/>
        <note>catalytic</note>
    </ligand>
</feature>
<dbReference type="PANTHER" id="PTHR10127:SF831">
    <property type="entry name" value="ZINC METALLOPROTEINASE NAS-37"/>
    <property type="match status" value="1"/>
</dbReference>
<proteinExistence type="predicted"/>
<dbReference type="InterPro" id="IPR001506">
    <property type="entry name" value="Peptidase_M12A"/>
</dbReference>
<feature type="binding site" evidence="5">
    <location>
        <position position="1336"/>
    </location>
    <ligand>
        <name>Zn(2+)</name>
        <dbReference type="ChEBI" id="CHEBI:29105"/>
        <note>catalytic</note>
    </ligand>
</feature>
<feature type="binding site" evidence="5">
    <location>
        <position position="2586"/>
    </location>
    <ligand>
        <name>Zn(2+)</name>
        <dbReference type="ChEBI" id="CHEBI:29105"/>
        <note>catalytic</note>
    </ligand>
</feature>
<feature type="active site" evidence="5">
    <location>
        <position position="160"/>
    </location>
</feature>
<evidence type="ECO:0000313" key="9">
    <source>
        <dbReference type="Proteomes" id="UP000035681"/>
    </source>
</evidence>
<feature type="binding site" evidence="5">
    <location>
        <position position="1752"/>
    </location>
    <ligand>
        <name>Zn(2+)</name>
        <dbReference type="ChEBI" id="CHEBI:29105"/>
        <note>catalytic</note>
    </ligand>
</feature>
<feature type="binding site" evidence="5">
    <location>
        <position position="962"/>
    </location>
    <ligand>
        <name>Zn(2+)</name>
        <dbReference type="ChEBI" id="CHEBI:29105"/>
        <note>catalytic</note>
    </ligand>
</feature>
<feature type="binding site" evidence="5">
    <location>
        <position position="600"/>
    </location>
    <ligand>
        <name>Zn(2+)</name>
        <dbReference type="ChEBI" id="CHEBI:29105"/>
        <note>catalytic</note>
    </ligand>
</feature>
<accession>A0AAF5D0I1</accession>
<feature type="domain" description="Peptidase M12A" evidence="8">
    <location>
        <begin position="2074"/>
        <end position="2280"/>
    </location>
</feature>
<evidence type="ECO:0000256" key="2">
    <source>
        <dbReference type="ARBA" id="ARBA00022833"/>
    </source>
</evidence>
<dbReference type="InterPro" id="IPR000742">
    <property type="entry name" value="EGF"/>
</dbReference>
<evidence type="ECO:0000256" key="7">
    <source>
        <dbReference type="SAM" id="Phobius"/>
    </source>
</evidence>
<feature type="active site" evidence="5">
    <location>
        <position position="959"/>
    </location>
</feature>
<dbReference type="WBParaSite" id="TCONS_00004977.p1">
    <property type="protein sequence ID" value="TCONS_00004977.p1"/>
    <property type="gene ID" value="XLOC_003272"/>
</dbReference>
<dbReference type="SMART" id="SM00235">
    <property type="entry name" value="ZnMc"/>
    <property type="match status" value="8"/>
</dbReference>
<feature type="active site" evidence="5">
    <location>
        <position position="2963"/>
    </location>
</feature>
<feature type="transmembrane region" description="Helical" evidence="7">
    <location>
        <begin position="2031"/>
        <end position="2050"/>
    </location>
</feature>
<feature type="domain" description="Peptidase M12A" evidence="8">
    <location>
        <begin position="885"/>
        <end position="1067"/>
    </location>
</feature>
<feature type="domain" description="Peptidase M12A" evidence="8">
    <location>
        <begin position="66"/>
        <end position="268"/>
    </location>
</feature>
<feature type="binding site" evidence="5">
    <location>
        <position position="2962"/>
    </location>
    <ligand>
        <name>Zn(2+)</name>
        <dbReference type="ChEBI" id="CHEBI:29105"/>
        <note>catalytic</note>
    </ligand>
</feature>
<dbReference type="Gene3D" id="3.40.390.10">
    <property type="entry name" value="Collagenase (Catalytic Domain)"/>
    <property type="match status" value="8"/>
</dbReference>
<feature type="domain" description="Peptidase M12A" evidence="8">
    <location>
        <begin position="1243"/>
        <end position="1446"/>
    </location>
</feature>
<feature type="binding site" evidence="5">
    <location>
        <position position="1340"/>
    </location>
    <ligand>
        <name>Zn(2+)</name>
        <dbReference type="ChEBI" id="CHEBI:29105"/>
        <note>catalytic</note>
    </ligand>
</feature>
<feature type="domain" description="Peptidase M12A" evidence="8">
    <location>
        <begin position="2865"/>
        <end position="3072"/>
    </location>
</feature>
<dbReference type="PRINTS" id="PR00480">
    <property type="entry name" value="ASTACIN"/>
</dbReference>
<dbReference type="Pfam" id="PF01400">
    <property type="entry name" value="Astacin"/>
    <property type="match status" value="8"/>
</dbReference>